<organism evidence="4 5">
    <name type="scientific">Leptotrombidium deliense</name>
    <dbReference type="NCBI Taxonomy" id="299467"/>
    <lineage>
        <taxon>Eukaryota</taxon>
        <taxon>Metazoa</taxon>
        <taxon>Ecdysozoa</taxon>
        <taxon>Arthropoda</taxon>
        <taxon>Chelicerata</taxon>
        <taxon>Arachnida</taxon>
        <taxon>Acari</taxon>
        <taxon>Acariformes</taxon>
        <taxon>Trombidiformes</taxon>
        <taxon>Prostigmata</taxon>
        <taxon>Anystina</taxon>
        <taxon>Parasitengona</taxon>
        <taxon>Trombiculoidea</taxon>
        <taxon>Trombiculidae</taxon>
        <taxon>Leptotrombidium</taxon>
    </lineage>
</organism>
<dbReference type="GO" id="GO:0140662">
    <property type="term" value="F:ATP-dependent protein folding chaperone"/>
    <property type="evidence" value="ECO:0007669"/>
    <property type="project" value="InterPro"/>
</dbReference>
<protein>
    <submittedName>
        <fullName evidence="4">Heat shock protein 70-like protein</fullName>
    </submittedName>
</protein>
<dbReference type="AlphaFoldDB" id="A0A443QH90"/>
<sequence>MRTTPRHVAFNDTEFMVGIEAKNYFCEDPRNTVNDTKRFIGRLFHDEIIQKHMKTGLLK</sequence>
<dbReference type="VEuPathDB" id="VectorBase:LDEU014336"/>
<reference evidence="4 5" key="1">
    <citation type="journal article" date="2018" name="Gigascience">
        <title>Genomes of trombidid mites reveal novel predicted allergens and laterally-transferred genes associated with secondary metabolism.</title>
        <authorList>
            <person name="Dong X."/>
            <person name="Chaisiri K."/>
            <person name="Xia D."/>
            <person name="Armstrong S.D."/>
            <person name="Fang Y."/>
            <person name="Donnelly M.J."/>
            <person name="Kadowaki T."/>
            <person name="McGarry J.W."/>
            <person name="Darby A.C."/>
            <person name="Makepeace B.L."/>
        </authorList>
    </citation>
    <scope>NUCLEOTIDE SEQUENCE [LARGE SCALE GENOMIC DNA]</scope>
    <source>
        <strain evidence="4">UoL-UT</strain>
    </source>
</reference>
<evidence type="ECO:0000256" key="3">
    <source>
        <dbReference type="ARBA" id="ARBA00022840"/>
    </source>
</evidence>
<gene>
    <name evidence="4" type="ORF">B4U80_09937</name>
</gene>
<evidence type="ECO:0000256" key="1">
    <source>
        <dbReference type="ARBA" id="ARBA00007381"/>
    </source>
</evidence>
<dbReference type="SUPFAM" id="SSF53067">
    <property type="entry name" value="Actin-like ATPase domain"/>
    <property type="match status" value="1"/>
</dbReference>
<comment type="similarity">
    <text evidence="1">Belongs to the heat shock protein 70 family.</text>
</comment>
<keyword evidence="3" id="KW-0067">ATP-binding</keyword>
<comment type="caution">
    <text evidence="4">The sequence shown here is derived from an EMBL/GenBank/DDBJ whole genome shotgun (WGS) entry which is preliminary data.</text>
</comment>
<proteinExistence type="inferred from homology"/>
<feature type="non-terminal residue" evidence="4">
    <location>
        <position position="59"/>
    </location>
</feature>
<keyword evidence="2" id="KW-0547">Nucleotide-binding</keyword>
<dbReference type="InterPro" id="IPR043129">
    <property type="entry name" value="ATPase_NBD"/>
</dbReference>
<dbReference type="EMBL" id="NCKV01056115">
    <property type="protein sequence ID" value="RWS02385.1"/>
    <property type="molecule type" value="Genomic_DNA"/>
</dbReference>
<dbReference type="Gene3D" id="3.30.420.40">
    <property type="match status" value="1"/>
</dbReference>
<evidence type="ECO:0000256" key="2">
    <source>
        <dbReference type="ARBA" id="ARBA00022741"/>
    </source>
</evidence>
<accession>A0A443QH90</accession>
<dbReference type="InterPro" id="IPR013126">
    <property type="entry name" value="Hsp_70_fam"/>
</dbReference>
<keyword evidence="4" id="KW-0346">Stress response</keyword>
<dbReference type="GO" id="GO:0005524">
    <property type="term" value="F:ATP binding"/>
    <property type="evidence" value="ECO:0007669"/>
    <property type="project" value="UniProtKB-KW"/>
</dbReference>
<evidence type="ECO:0000313" key="4">
    <source>
        <dbReference type="EMBL" id="RWS02385.1"/>
    </source>
</evidence>
<evidence type="ECO:0000313" key="5">
    <source>
        <dbReference type="Proteomes" id="UP000288716"/>
    </source>
</evidence>
<dbReference type="STRING" id="299467.A0A443QH90"/>
<name>A0A443QH90_9ACAR</name>
<dbReference type="Pfam" id="PF00012">
    <property type="entry name" value="HSP70"/>
    <property type="match status" value="1"/>
</dbReference>
<dbReference type="Proteomes" id="UP000288716">
    <property type="component" value="Unassembled WGS sequence"/>
</dbReference>
<dbReference type="OrthoDB" id="1711855at2759"/>
<keyword evidence="5" id="KW-1185">Reference proteome</keyword>